<dbReference type="Proteomes" id="UP001054902">
    <property type="component" value="Unassembled WGS sequence"/>
</dbReference>
<keyword evidence="5" id="KW-1185">Reference proteome</keyword>
<evidence type="ECO:0000256" key="2">
    <source>
        <dbReference type="SAM" id="MobiDB-lite"/>
    </source>
</evidence>
<dbReference type="InterPro" id="IPR007527">
    <property type="entry name" value="Znf_SWIM"/>
</dbReference>
<feature type="region of interest" description="Disordered" evidence="2">
    <location>
        <begin position="164"/>
        <end position="209"/>
    </location>
</feature>
<protein>
    <recommendedName>
        <fullName evidence="3">SWIM-type domain-containing protein</fullName>
    </recommendedName>
</protein>
<evidence type="ECO:0000259" key="3">
    <source>
        <dbReference type="PROSITE" id="PS50966"/>
    </source>
</evidence>
<dbReference type="AlphaFoldDB" id="A0AAD3CG09"/>
<feature type="domain" description="SWIM-type" evidence="3">
    <location>
        <begin position="763"/>
        <end position="798"/>
    </location>
</feature>
<sequence length="1051" mass="120513">MASSSKINDLFSSIDKSKTWDAVISLRSSVWYRDDCGVVTPHAVPTAGCTSKNREINLIECIQQSKRFLADSQILQDVHHYPKNAAFRIENFKGHSKEMKDSIIQFLKAKAREQGTEILPRKQSNNKTQYHHIRFCCKHNICQQTSTSKANFNDKLQQPMTIEGREHQPISKRHCSRSSHNTLSQCSMSQPRNEKRRINGQKNKTSTSRSETTETTCKFAFTVFCDKKSNHSDPNDALWYVSFANKPIQHTHHLPLDPEHLTAAKNDLTPEIQTFIKYNVQLNVPCHTIVGLVQKTYNLYVSHSTIRSFKEKELDDIFAKVKKIPHGQDAERLLAMMESMDDISYVYVFHEPDSGLVVYNRIRKSKEVVSSSNNAVHLALENKYRSEISEMRSQLSLDENTKVLVSICWATDDQIRSMKMFPEFSSCDMTFSLNRLRRNLFSFTVVTGHMKTVTTMHCFMPSKQTIAYIWPIAEAMPYLFGTSTTKRMLCVASDAEMALIDAIRMGTDNKRDYSTGIKHRLDMYHLVIQEWLKNVIIDSSTTLETKQCLKDIRGFILSWFTSIESEAEYRKSRKDFETMYNLAKEVGQLKDHHIIAIDGILKNFDKFRDNCGHWIFKYLPTFGFRGSSISEAENSTLKHNTPHAVDHRHTLEKSGYQLIQQSQFKNKRAHTVMAADINATKIWSRSQTAPFLTKYMESLAIKFFDKREFVTAVYIGNRKWLVIRSSIFEEIEIGCVDDREGIAGVFDTDNDGTSKYTRFEHVRVVHISADNRIHCDCGFVHEYMAPCIHIMAVIDDETYLRPELYHIRWWKVFNYYFDRDYAPAMLQENLEEVFKDTIEKGFDSNGIFRGCVLNDCSFVDKWTIDTESQTYQTICAVQSAILHEGYLCRGSDNYKKYMKNHQNDTAHHDDMAFGNDNEDSAYHYDGPVQGMGQLSQTGGSQSTYGQEQSQSLLTIEAFTNTTTRADFLANCALLFDTCSSQTIEEVNLIVTQKRCKEGGAIGSISNPKDVGTVAVLNAGQGTSVKGRLKSRHEYNRRNLKQSDLNNTTGNF</sequence>
<comment type="caution">
    <text evidence="4">The sequence shown here is derived from an EMBL/GenBank/DDBJ whole genome shotgun (WGS) entry which is preliminary data.</text>
</comment>
<name>A0AAD3CG09_9STRA</name>
<reference evidence="4 5" key="1">
    <citation type="journal article" date="2021" name="Sci. Rep.">
        <title>The genome of the diatom Chaetoceros tenuissimus carries an ancient integrated fragment of an extant virus.</title>
        <authorList>
            <person name="Hongo Y."/>
            <person name="Kimura K."/>
            <person name="Takaki Y."/>
            <person name="Yoshida Y."/>
            <person name="Baba S."/>
            <person name="Kobayashi G."/>
            <person name="Nagasaki K."/>
            <person name="Hano T."/>
            <person name="Tomaru Y."/>
        </authorList>
    </citation>
    <scope>NUCLEOTIDE SEQUENCE [LARGE SCALE GENOMIC DNA]</scope>
    <source>
        <strain evidence="4 5">NIES-3715</strain>
    </source>
</reference>
<dbReference type="InterPro" id="IPR048324">
    <property type="entry name" value="ZSWIM1-3_RNaseH-like"/>
</dbReference>
<accession>A0AAD3CG09</accession>
<dbReference type="PROSITE" id="PS50966">
    <property type="entry name" value="ZF_SWIM"/>
    <property type="match status" value="1"/>
</dbReference>
<evidence type="ECO:0000256" key="1">
    <source>
        <dbReference type="PROSITE-ProRule" id="PRU00325"/>
    </source>
</evidence>
<evidence type="ECO:0000313" key="5">
    <source>
        <dbReference type="Proteomes" id="UP001054902"/>
    </source>
</evidence>
<dbReference type="PANTHER" id="PTHR31669">
    <property type="entry name" value="PROTEIN FAR1-RELATED SEQUENCE 10-RELATED"/>
    <property type="match status" value="1"/>
</dbReference>
<feature type="compositionally biased region" description="Polar residues" evidence="2">
    <location>
        <begin position="178"/>
        <end position="191"/>
    </location>
</feature>
<gene>
    <name evidence="4" type="ORF">CTEN210_01647</name>
</gene>
<organism evidence="4 5">
    <name type="scientific">Chaetoceros tenuissimus</name>
    <dbReference type="NCBI Taxonomy" id="426638"/>
    <lineage>
        <taxon>Eukaryota</taxon>
        <taxon>Sar</taxon>
        <taxon>Stramenopiles</taxon>
        <taxon>Ochrophyta</taxon>
        <taxon>Bacillariophyta</taxon>
        <taxon>Coscinodiscophyceae</taxon>
        <taxon>Chaetocerotophycidae</taxon>
        <taxon>Chaetocerotales</taxon>
        <taxon>Chaetocerotaceae</taxon>
        <taxon>Chaetoceros</taxon>
    </lineage>
</organism>
<dbReference type="GO" id="GO:0006355">
    <property type="term" value="P:regulation of DNA-templated transcription"/>
    <property type="evidence" value="ECO:0007669"/>
    <property type="project" value="InterPro"/>
</dbReference>
<keyword evidence="1" id="KW-0479">Metal-binding</keyword>
<dbReference type="Pfam" id="PF21056">
    <property type="entry name" value="ZSWIM1-3_RNaseH-like"/>
    <property type="match status" value="1"/>
</dbReference>
<evidence type="ECO:0000313" key="4">
    <source>
        <dbReference type="EMBL" id="GFH45173.1"/>
    </source>
</evidence>
<feature type="compositionally biased region" description="Polar residues" evidence="2">
    <location>
        <begin position="932"/>
        <end position="945"/>
    </location>
</feature>
<feature type="region of interest" description="Disordered" evidence="2">
    <location>
        <begin position="908"/>
        <end position="945"/>
    </location>
</feature>
<dbReference type="InterPro" id="IPR031052">
    <property type="entry name" value="FHY3/FAR1"/>
</dbReference>
<keyword evidence="1" id="KW-0862">Zinc</keyword>
<keyword evidence="1" id="KW-0863">Zinc-finger</keyword>
<proteinExistence type="predicted"/>
<dbReference type="EMBL" id="BLLK01000020">
    <property type="protein sequence ID" value="GFH45173.1"/>
    <property type="molecule type" value="Genomic_DNA"/>
</dbReference>
<dbReference type="PANTHER" id="PTHR31669:SF251">
    <property type="entry name" value="PROTEIN FAR1-RELATED SEQUENCE"/>
    <property type="match status" value="1"/>
</dbReference>
<dbReference type="GO" id="GO:0008270">
    <property type="term" value="F:zinc ion binding"/>
    <property type="evidence" value="ECO:0007669"/>
    <property type="project" value="UniProtKB-KW"/>
</dbReference>